<dbReference type="GO" id="GO:0008419">
    <property type="term" value="F:RNA lariat debranching enzyme activity"/>
    <property type="evidence" value="ECO:0007669"/>
    <property type="project" value="TreeGrafter"/>
</dbReference>
<dbReference type="EMBL" id="JH668243">
    <property type="protein sequence ID" value="EIM19963.1"/>
    <property type="molecule type" value="Genomic_DNA"/>
</dbReference>
<dbReference type="InterPro" id="IPR007708">
    <property type="entry name" value="DBR1_C"/>
</dbReference>
<feature type="compositionally biased region" description="Polar residues" evidence="1">
    <location>
        <begin position="428"/>
        <end position="439"/>
    </location>
</feature>
<feature type="region of interest" description="Disordered" evidence="1">
    <location>
        <begin position="428"/>
        <end position="451"/>
    </location>
</feature>
<evidence type="ECO:0000259" key="2">
    <source>
        <dbReference type="SMART" id="SM01124"/>
    </source>
</evidence>
<dbReference type="Proteomes" id="UP000005242">
    <property type="component" value="Unassembled WGS sequence"/>
</dbReference>
<dbReference type="PANTHER" id="PTHR12849">
    <property type="entry name" value="RNA LARIAT DEBRANCHING ENZYME"/>
    <property type="match status" value="1"/>
</dbReference>
<dbReference type="OMA" id="KWWFSAH"/>
<dbReference type="GO" id="GO:0005634">
    <property type="term" value="C:nucleus"/>
    <property type="evidence" value="ECO:0007669"/>
    <property type="project" value="TreeGrafter"/>
</dbReference>
<dbReference type="SUPFAM" id="SSF56300">
    <property type="entry name" value="Metallo-dependent phosphatases"/>
    <property type="match status" value="1"/>
</dbReference>
<dbReference type="OrthoDB" id="407609at2759"/>
<feature type="domain" description="Lariat debranching enzyme C-terminal" evidence="2">
    <location>
        <begin position="283"/>
        <end position="427"/>
    </location>
</feature>
<dbReference type="InterPro" id="IPR004843">
    <property type="entry name" value="Calcineurin-like_PHP"/>
</dbReference>
<name>I4Y7M1_WALMC</name>
<dbReference type="eggNOG" id="KOG2863">
    <property type="taxonomic scope" value="Eukaryota"/>
</dbReference>
<dbReference type="GeneID" id="18470884"/>
<feature type="region of interest" description="Disordered" evidence="1">
    <location>
        <begin position="230"/>
        <end position="265"/>
    </location>
</feature>
<dbReference type="KEGG" id="wse:WALSEDRAFT_21333"/>
<dbReference type="AlphaFoldDB" id="I4Y7M1"/>
<gene>
    <name evidence="3" type="ORF">WALSEDRAFT_21333</name>
</gene>
<evidence type="ECO:0000313" key="4">
    <source>
        <dbReference type="Proteomes" id="UP000005242"/>
    </source>
</evidence>
<feature type="compositionally biased region" description="Polar residues" evidence="1">
    <location>
        <begin position="230"/>
        <end position="240"/>
    </location>
</feature>
<keyword evidence="4" id="KW-1185">Reference proteome</keyword>
<dbReference type="STRING" id="671144.I4Y7M1"/>
<dbReference type="PANTHER" id="PTHR12849:SF0">
    <property type="entry name" value="LARIAT DEBRANCHING ENZYME"/>
    <property type="match status" value="1"/>
</dbReference>
<evidence type="ECO:0000256" key="1">
    <source>
        <dbReference type="SAM" id="MobiDB-lite"/>
    </source>
</evidence>
<feature type="compositionally biased region" description="Basic and acidic residues" evidence="1">
    <location>
        <begin position="254"/>
        <end position="264"/>
    </location>
</feature>
<dbReference type="Pfam" id="PF00149">
    <property type="entry name" value="Metallophos"/>
    <property type="match status" value="1"/>
</dbReference>
<dbReference type="RefSeq" id="XP_006959894.1">
    <property type="nucleotide sequence ID" value="XM_006959832.1"/>
</dbReference>
<protein>
    <recommendedName>
        <fullName evidence="2">Lariat debranching enzyme C-terminal domain-containing protein</fullName>
    </recommendedName>
</protein>
<proteinExistence type="predicted"/>
<evidence type="ECO:0000313" key="3">
    <source>
        <dbReference type="EMBL" id="EIM19963.1"/>
    </source>
</evidence>
<dbReference type="GO" id="GO:0000398">
    <property type="term" value="P:mRNA splicing, via spliceosome"/>
    <property type="evidence" value="ECO:0007669"/>
    <property type="project" value="TreeGrafter"/>
</dbReference>
<accession>I4Y7M1</accession>
<reference evidence="3 4" key="1">
    <citation type="journal article" date="2012" name="Fungal Genet. Biol.">
        <title>The genome of the xerotolerant mold Wallemia sebi reveals adaptations to osmotic stress and suggests cryptic sexual reproduction.</title>
        <authorList>
            <person name="Padamsee M."/>
            <person name="Kumar T.K.A."/>
            <person name="Riley R."/>
            <person name="Binder M."/>
            <person name="Boyd A."/>
            <person name="Calvo A.M."/>
            <person name="Furukawa K."/>
            <person name="Hesse C."/>
            <person name="Hohmann S."/>
            <person name="James T.Y."/>
            <person name="LaButti K."/>
            <person name="Lapidus A."/>
            <person name="Lindquist E."/>
            <person name="Lucas S."/>
            <person name="Miller K."/>
            <person name="Shantappa S."/>
            <person name="Grigoriev I.V."/>
            <person name="Hibbett D.S."/>
            <person name="McLaughlin D.J."/>
            <person name="Spatafora J.W."/>
            <person name="Aime M.C."/>
        </authorList>
    </citation>
    <scope>NUCLEOTIDE SEQUENCE [LARGE SCALE GENOMIC DNA]</scope>
    <source>
        <strain evidence="4">ATCC MYA-4683 / CBS 633.66</strain>
    </source>
</reference>
<dbReference type="InterPro" id="IPR029052">
    <property type="entry name" value="Metallo-depent_PP-like"/>
</dbReference>
<dbReference type="SMART" id="SM01124">
    <property type="entry name" value="DBR1"/>
    <property type="match status" value="1"/>
</dbReference>
<dbReference type="FunCoup" id="I4Y7M1">
    <property type="interactions" value="631"/>
</dbReference>
<dbReference type="Pfam" id="PF05011">
    <property type="entry name" value="DBR1"/>
    <property type="match status" value="1"/>
</dbReference>
<feature type="non-terminal residue" evidence="3">
    <location>
        <position position="1"/>
    </location>
</feature>
<dbReference type="InParanoid" id="I4Y7M1"/>
<sequence length="451" mass="51461">IAIEGCAHGSLDIIYRSIAENDKLTGHKTRLLLICGDFQALRNYADFNTLAVPQKYKQLGDFYNYYSGKKTAPLLTICIGGNHEASSYFWELYHGGWIAPNIYYLGRSGSVMVDGVRISGYFEKIPYNNYTLRSTYHIRQFDVAKLSFLPKPDIFLSHDWPLSIERYGDTNKLIQKKPFFENEISRNELGSPPLLTLLEKLKPRQWFSAHLHVYFKAKWISVVDSIDPADSTSNDTSNVGNPDEIAIEDDDRPDDAVAENKDGNPEEIVIEDEIDEGDVNVEAQSNDKRDIINDQETTYFTALDKSLPKRKFLEVCLETTQELQSEKPSFTFDPHWLAITRAFHPFMTIGEDQLELPSDEDAKREIATQLEWTNEYLSNVQVESIQQFVKTAPADGDKGFTYKGQPLAYTNPQTENFCSMLEIPNLVNPQPYENLTQPEYQGEGLTSKEQQ</sequence>
<organism evidence="3 4">
    <name type="scientific">Wallemia mellicola (strain ATCC MYA-4683 / CBS 633.66)</name>
    <name type="common">Wallemia sebi (CBS 633.66)</name>
    <dbReference type="NCBI Taxonomy" id="671144"/>
    <lineage>
        <taxon>Eukaryota</taxon>
        <taxon>Fungi</taxon>
        <taxon>Dikarya</taxon>
        <taxon>Basidiomycota</taxon>
        <taxon>Wallemiomycotina</taxon>
        <taxon>Wallemiomycetes</taxon>
        <taxon>Wallemiales</taxon>
        <taxon>Wallemiaceae</taxon>
        <taxon>Wallemia</taxon>
    </lineage>
</organism>
<dbReference type="HOGENOM" id="CLU_005893_1_0_1"/>